<proteinExistence type="inferred from homology"/>
<feature type="compositionally biased region" description="Polar residues" evidence="2">
    <location>
        <begin position="143"/>
        <end position="156"/>
    </location>
</feature>
<dbReference type="PROSITE" id="PS50235">
    <property type="entry name" value="USP_3"/>
    <property type="match status" value="1"/>
</dbReference>
<feature type="region of interest" description="Disordered" evidence="2">
    <location>
        <begin position="594"/>
        <end position="689"/>
    </location>
</feature>
<accession>A0A9P1MSE9</accession>
<dbReference type="InterPro" id="IPR003323">
    <property type="entry name" value="OTU_dom"/>
</dbReference>
<feature type="domain" description="OTU" evidence="4">
    <location>
        <begin position="760"/>
        <end position="803"/>
    </location>
</feature>
<reference evidence="5" key="1">
    <citation type="submission" date="2022-11" db="EMBL/GenBank/DDBJ databases">
        <authorList>
            <person name="Kikuchi T."/>
        </authorList>
    </citation>
    <scope>NUCLEOTIDE SEQUENCE</scope>
    <source>
        <strain evidence="5">PS1010</strain>
    </source>
</reference>
<evidence type="ECO:0000256" key="1">
    <source>
        <dbReference type="ARBA" id="ARBA00009085"/>
    </source>
</evidence>
<dbReference type="GO" id="GO:0005634">
    <property type="term" value="C:nucleus"/>
    <property type="evidence" value="ECO:0007669"/>
    <property type="project" value="TreeGrafter"/>
</dbReference>
<dbReference type="Pfam" id="PF00443">
    <property type="entry name" value="UCH"/>
    <property type="match status" value="1"/>
</dbReference>
<feature type="compositionally biased region" description="Low complexity" evidence="2">
    <location>
        <begin position="157"/>
        <end position="169"/>
    </location>
</feature>
<dbReference type="GO" id="GO:0004843">
    <property type="term" value="F:cysteine-type deubiquitinase activity"/>
    <property type="evidence" value="ECO:0007669"/>
    <property type="project" value="InterPro"/>
</dbReference>
<dbReference type="PANTHER" id="PTHR24006">
    <property type="entry name" value="UBIQUITIN CARBOXYL-TERMINAL HYDROLASE"/>
    <property type="match status" value="1"/>
</dbReference>
<name>A0A9P1MSE9_9PELO</name>
<evidence type="ECO:0000256" key="2">
    <source>
        <dbReference type="SAM" id="MobiDB-lite"/>
    </source>
</evidence>
<dbReference type="InterPro" id="IPR028889">
    <property type="entry name" value="USP"/>
</dbReference>
<feature type="compositionally biased region" description="Polar residues" evidence="2">
    <location>
        <begin position="106"/>
        <end position="117"/>
    </location>
</feature>
<evidence type="ECO:0000313" key="6">
    <source>
        <dbReference type="Proteomes" id="UP001152747"/>
    </source>
</evidence>
<evidence type="ECO:0008006" key="7">
    <source>
        <dbReference type="Google" id="ProtNLM"/>
    </source>
</evidence>
<dbReference type="PROSITE" id="PS50802">
    <property type="entry name" value="OTU"/>
    <property type="match status" value="1"/>
</dbReference>
<dbReference type="EMBL" id="CANHGI010000001">
    <property type="protein sequence ID" value="CAI5438111.1"/>
    <property type="molecule type" value="Genomic_DNA"/>
</dbReference>
<dbReference type="GO" id="GO:0016579">
    <property type="term" value="P:protein deubiquitination"/>
    <property type="evidence" value="ECO:0007669"/>
    <property type="project" value="InterPro"/>
</dbReference>
<dbReference type="AlphaFoldDB" id="A0A9P1MSE9"/>
<feature type="region of interest" description="Disordered" evidence="2">
    <location>
        <begin position="230"/>
        <end position="250"/>
    </location>
</feature>
<comment type="similarity">
    <text evidence="1">Belongs to the peptidase C19 family.</text>
</comment>
<dbReference type="OrthoDB" id="5813749at2759"/>
<gene>
    <name evidence="5" type="ORF">CAMP_LOCUS748</name>
</gene>
<keyword evidence="6" id="KW-1185">Reference proteome</keyword>
<dbReference type="InterPro" id="IPR038765">
    <property type="entry name" value="Papain-like_cys_pep_sf"/>
</dbReference>
<evidence type="ECO:0000313" key="5">
    <source>
        <dbReference type="EMBL" id="CAI5438111.1"/>
    </source>
</evidence>
<evidence type="ECO:0000259" key="3">
    <source>
        <dbReference type="PROSITE" id="PS50235"/>
    </source>
</evidence>
<feature type="compositionally biased region" description="Polar residues" evidence="2">
    <location>
        <begin position="622"/>
        <end position="640"/>
    </location>
</feature>
<sequence>MGDTFHILVLHKQIKALVAFKNVELTVDMSNLKFTITSKTTGTEEYPITLFKQYKIKSGGKYITLHALEGNEKNFSLLKFEFREGDPNMEVLAQCLNMMVEKNKAINGSNGRSNSQKSRPRLPEHRTPAPVKVEPNRACSLIRKNTANSVSSENAGQSRTSQQRSQSSQDEAKKIANSAQMRDLHPMDTIKDQSAPLYKNSTPLRPANQNIRTSLNANPNYLRFINEEQPDIPDTKPSTPKVSAAPKTPSTHKYIEYEPESPSPLAKSPQKAAALPIVSRTRLNESLMMNKFKNRKLSNIGNSCYMNATFQALSAVDYFTFRMRQTYSYIFQFRALNTEEFSEVSKKRVNLLKVSAEMLYTLTAGCPSSFGSLKIFDRIEVIERSCLREIREVIGFLNPDFDNALQQDAHEFFIIFIAELERTVKTCAKRFYRKDNGNEQVTDEVLKDNSEFRKMCPADSFAIHFEMRLICSNCGDERIREQSYQFDLNVTLRPNKNLQELIEESYPCTQNPDVKCEKCKGLGAIMSTRVSQFPETLAVNLKRYTAHKNAMKKIDLIVPVPLIIYSSKLANFQDDIMEFSEDEFKLEEVNQLEIAKPSSRPSSPPTISPIVSPTSPPPAEINNISMDETQKNSAPSTPVSTKRRSSASHRALFCSEHPEDPKDANIFDDDDLNGNSDNNNNKGKLLGGGEVKTEVSTDDLEIVEEKVFSSITFLPLSDLEEVKEKLDLVEIFDINDDTLRRHLDQFPKEKIDLKLSEIPSNCKTVDSDGNCFYRAISWLLTSTEKYHSQLRKKVGFRIFIQKN</sequence>
<feature type="compositionally biased region" description="Basic and acidic residues" evidence="2">
    <location>
        <begin position="656"/>
        <end position="665"/>
    </location>
</feature>
<dbReference type="Gene3D" id="3.90.70.10">
    <property type="entry name" value="Cysteine proteinases"/>
    <property type="match status" value="1"/>
</dbReference>
<dbReference type="GO" id="GO:0000082">
    <property type="term" value="P:G1/S transition of mitotic cell cycle"/>
    <property type="evidence" value="ECO:0007669"/>
    <property type="project" value="TreeGrafter"/>
</dbReference>
<feature type="compositionally biased region" description="Low complexity" evidence="2">
    <location>
        <begin position="673"/>
        <end position="684"/>
    </location>
</feature>
<dbReference type="PANTHER" id="PTHR24006:SF915">
    <property type="entry name" value="UBIQUITIN CARBOXYL-TERMINAL HYDROLASE-RELATED"/>
    <property type="match status" value="1"/>
</dbReference>
<comment type="caution">
    <text evidence="5">The sequence shown here is derived from an EMBL/GenBank/DDBJ whole genome shotgun (WGS) entry which is preliminary data.</text>
</comment>
<dbReference type="GO" id="GO:0005829">
    <property type="term" value="C:cytosol"/>
    <property type="evidence" value="ECO:0007669"/>
    <property type="project" value="TreeGrafter"/>
</dbReference>
<dbReference type="Gene3D" id="3.90.70.80">
    <property type="match status" value="1"/>
</dbReference>
<evidence type="ECO:0000259" key="4">
    <source>
        <dbReference type="PROSITE" id="PS50802"/>
    </source>
</evidence>
<dbReference type="InterPro" id="IPR001394">
    <property type="entry name" value="Peptidase_C19_UCH"/>
</dbReference>
<dbReference type="SUPFAM" id="SSF54001">
    <property type="entry name" value="Cysteine proteinases"/>
    <property type="match status" value="1"/>
</dbReference>
<dbReference type="InterPro" id="IPR050164">
    <property type="entry name" value="Peptidase_C19"/>
</dbReference>
<organism evidence="5 6">
    <name type="scientific">Caenorhabditis angaria</name>
    <dbReference type="NCBI Taxonomy" id="860376"/>
    <lineage>
        <taxon>Eukaryota</taxon>
        <taxon>Metazoa</taxon>
        <taxon>Ecdysozoa</taxon>
        <taxon>Nematoda</taxon>
        <taxon>Chromadorea</taxon>
        <taxon>Rhabditida</taxon>
        <taxon>Rhabditina</taxon>
        <taxon>Rhabditomorpha</taxon>
        <taxon>Rhabditoidea</taxon>
        <taxon>Rhabditidae</taxon>
        <taxon>Peloderinae</taxon>
        <taxon>Caenorhabditis</taxon>
    </lineage>
</organism>
<protein>
    <recommendedName>
        <fullName evidence="7">USP domain-containing protein</fullName>
    </recommendedName>
</protein>
<feature type="region of interest" description="Disordered" evidence="2">
    <location>
        <begin position="104"/>
        <end position="186"/>
    </location>
</feature>
<feature type="domain" description="USP" evidence="3">
    <location>
        <begin position="295"/>
        <end position="803"/>
    </location>
</feature>
<dbReference type="Proteomes" id="UP001152747">
    <property type="component" value="Unassembled WGS sequence"/>
</dbReference>